<organism evidence="5">
    <name type="scientific">Yersinia enterocolitica W22703</name>
    <dbReference type="NCBI Taxonomy" id="913028"/>
    <lineage>
        <taxon>Bacteria</taxon>
        <taxon>Pseudomonadati</taxon>
        <taxon>Pseudomonadota</taxon>
        <taxon>Gammaproteobacteria</taxon>
        <taxon>Enterobacterales</taxon>
        <taxon>Yersiniaceae</taxon>
        <taxon>Yersinia</taxon>
    </lineage>
</organism>
<dbReference type="EMBL" id="FR718710">
    <property type="protein sequence ID" value="CBX73002.1"/>
    <property type="molecule type" value="Genomic_DNA"/>
</dbReference>
<proteinExistence type="inferred from homology"/>
<dbReference type="InterPro" id="IPR052028">
    <property type="entry name" value="HipA_Ser/Thr_kinase"/>
</dbReference>
<gene>
    <name evidence="5" type="ORF">YEW_FE22500</name>
</gene>
<accession>F4N4J4</accession>
<dbReference type="PANTHER" id="PTHR37419">
    <property type="entry name" value="SERINE/THREONINE-PROTEIN KINASE TOXIN HIPA"/>
    <property type="match status" value="1"/>
</dbReference>
<dbReference type="GO" id="GO:0005829">
    <property type="term" value="C:cytosol"/>
    <property type="evidence" value="ECO:0007669"/>
    <property type="project" value="TreeGrafter"/>
</dbReference>
<evidence type="ECO:0000256" key="2">
    <source>
        <dbReference type="ARBA" id="ARBA00022679"/>
    </source>
</evidence>
<feature type="domain" description="HipA-like C-terminal" evidence="4">
    <location>
        <begin position="8"/>
        <end position="122"/>
    </location>
</feature>
<dbReference type="InterPro" id="IPR012893">
    <property type="entry name" value="HipA-like_C"/>
</dbReference>
<keyword evidence="2" id="KW-0808">Transferase</keyword>
<sequence length="157" mass="17813">MDFRTPAVDYETLIKASQILCNSPVAGQKQFARAIFNLFSLNQDDHSKNWAFLQQDNGEWQLAPFYDVTFSPTPYGEHSTSFVGYGKNPPLKAIQQLAAQANFENYAHAQEVIEKVVSAIHNWQNTAMHLNIKAETRKLIAARLNDVYQQNKPVLSK</sequence>
<reference evidence="5" key="1">
    <citation type="journal article" date="2011" name="BMC Genomics">
        <title>Shotgun sequencing of Yersinia enterocolitica strain W22703 (biotype 2, serotype O:9): genomic evidence for oscillation between invertebrates and mammals.</title>
        <authorList>
            <person name="Fuchs T.M."/>
            <person name="Brandt K."/>
            <person name="Starke M."/>
            <person name="Rattei T."/>
        </authorList>
    </citation>
    <scope>NUCLEOTIDE SEQUENCE</scope>
</reference>
<evidence type="ECO:0000256" key="1">
    <source>
        <dbReference type="ARBA" id="ARBA00010164"/>
    </source>
</evidence>
<comment type="similarity">
    <text evidence="1">Belongs to the HipA Ser/Thr kinase family.</text>
</comment>
<evidence type="ECO:0000259" key="4">
    <source>
        <dbReference type="Pfam" id="PF07804"/>
    </source>
</evidence>
<dbReference type="AlphaFoldDB" id="F4N4J4"/>
<keyword evidence="3" id="KW-0418">Kinase</keyword>
<name>F4N4J4_YEREN</name>
<evidence type="ECO:0000256" key="3">
    <source>
        <dbReference type="ARBA" id="ARBA00022777"/>
    </source>
</evidence>
<dbReference type="GO" id="GO:0004674">
    <property type="term" value="F:protein serine/threonine kinase activity"/>
    <property type="evidence" value="ECO:0007669"/>
    <property type="project" value="TreeGrafter"/>
</dbReference>
<dbReference type="Pfam" id="PF07804">
    <property type="entry name" value="HipA_C"/>
    <property type="match status" value="1"/>
</dbReference>
<evidence type="ECO:0000313" key="5">
    <source>
        <dbReference type="EMBL" id="CBX73002.1"/>
    </source>
</evidence>
<dbReference type="PANTHER" id="PTHR37419:SF8">
    <property type="entry name" value="TOXIN YJJJ"/>
    <property type="match status" value="1"/>
</dbReference>
<protein>
    <recommendedName>
        <fullName evidence="4">HipA-like C-terminal domain-containing protein</fullName>
    </recommendedName>
</protein>
<dbReference type="Gene3D" id="1.10.1070.20">
    <property type="match status" value="1"/>
</dbReference>